<evidence type="ECO:0000256" key="1">
    <source>
        <dbReference type="SAM" id="MobiDB-lite"/>
    </source>
</evidence>
<evidence type="ECO:0000313" key="3">
    <source>
        <dbReference type="Proteomes" id="UP000749559"/>
    </source>
</evidence>
<sequence>MPKTGKTDLYRAANHILRIAVDGQLCMCMRPLGFNADKANWEQHADTQELMQQLQQYTLKTDSEESDMEVEDSSEGDGGSSDESGETESEEESQEGNIETATTRNPFALLDSD</sequence>
<proteinExistence type="predicted"/>
<dbReference type="OrthoDB" id="391988at2759"/>
<feature type="compositionally biased region" description="Acidic residues" evidence="1">
    <location>
        <begin position="64"/>
        <end position="75"/>
    </location>
</feature>
<gene>
    <name evidence="2" type="ORF">OFUS_LOCUS11688</name>
</gene>
<feature type="region of interest" description="Disordered" evidence="1">
    <location>
        <begin position="59"/>
        <end position="113"/>
    </location>
</feature>
<keyword evidence="3" id="KW-1185">Reference proteome</keyword>
<protein>
    <submittedName>
        <fullName evidence="2">Uncharacterized protein</fullName>
    </submittedName>
</protein>
<organism evidence="2 3">
    <name type="scientific">Owenia fusiformis</name>
    <name type="common">Polychaete worm</name>
    <dbReference type="NCBI Taxonomy" id="6347"/>
    <lineage>
        <taxon>Eukaryota</taxon>
        <taxon>Metazoa</taxon>
        <taxon>Spiralia</taxon>
        <taxon>Lophotrochozoa</taxon>
        <taxon>Annelida</taxon>
        <taxon>Polychaeta</taxon>
        <taxon>Sedentaria</taxon>
        <taxon>Canalipalpata</taxon>
        <taxon>Sabellida</taxon>
        <taxon>Oweniida</taxon>
        <taxon>Oweniidae</taxon>
        <taxon>Owenia</taxon>
    </lineage>
</organism>
<evidence type="ECO:0000313" key="2">
    <source>
        <dbReference type="EMBL" id="CAH1785668.1"/>
    </source>
</evidence>
<comment type="caution">
    <text evidence="2">The sequence shown here is derived from an EMBL/GenBank/DDBJ whole genome shotgun (WGS) entry which is preliminary data.</text>
</comment>
<reference evidence="2" key="1">
    <citation type="submission" date="2022-03" db="EMBL/GenBank/DDBJ databases">
        <authorList>
            <person name="Martin C."/>
        </authorList>
    </citation>
    <scope>NUCLEOTIDE SEQUENCE</scope>
</reference>
<feature type="compositionally biased region" description="Acidic residues" evidence="1">
    <location>
        <begin position="83"/>
        <end position="94"/>
    </location>
</feature>
<name>A0A8S4NUR2_OWEFU</name>
<dbReference type="AlphaFoldDB" id="A0A8S4NUR2"/>
<accession>A0A8S4NUR2</accession>
<dbReference type="EMBL" id="CAIIXF020000006">
    <property type="protein sequence ID" value="CAH1785668.1"/>
    <property type="molecule type" value="Genomic_DNA"/>
</dbReference>
<dbReference type="Proteomes" id="UP000749559">
    <property type="component" value="Unassembled WGS sequence"/>
</dbReference>